<feature type="transmembrane region" description="Helical" evidence="4">
    <location>
        <begin position="185"/>
        <end position="203"/>
    </location>
</feature>
<evidence type="ECO:0000256" key="1">
    <source>
        <dbReference type="ARBA" id="ARBA00023224"/>
    </source>
</evidence>
<dbReference type="PROSITE" id="PS50885">
    <property type="entry name" value="HAMP"/>
    <property type="match status" value="1"/>
</dbReference>
<dbReference type="GO" id="GO:0007165">
    <property type="term" value="P:signal transduction"/>
    <property type="evidence" value="ECO:0007669"/>
    <property type="project" value="UniProtKB-KW"/>
</dbReference>
<dbReference type="OrthoDB" id="419276at2"/>
<proteinExistence type="inferred from homology"/>
<dbReference type="SUPFAM" id="SSF55781">
    <property type="entry name" value="GAF domain-like"/>
    <property type="match status" value="2"/>
</dbReference>
<protein>
    <submittedName>
        <fullName evidence="8">Methyl-accepting chemotaxis sensory transducer with GAF sensor</fullName>
    </submittedName>
</protein>
<dbReference type="PANTHER" id="PTHR32089">
    <property type="entry name" value="METHYL-ACCEPTING CHEMOTAXIS PROTEIN MCPB"/>
    <property type="match status" value="1"/>
</dbReference>
<dbReference type="PROSITE" id="PS50046">
    <property type="entry name" value="PHYTOCHROME_2"/>
    <property type="match status" value="1"/>
</dbReference>
<comment type="similarity">
    <text evidence="2">Belongs to the methyl-accepting chemotaxis (MCP) protein family.</text>
</comment>
<sequence>MNTQSQYTNSEQLLPTKLQSSSEMAIKVEKPETINKSQLRLILQTLYDLPVGKKAQLLLLFIFLSFAGLIGIGVSSFQETGQNSQTHKSYWTSVYSRSVEGQFTPIEPQEPIVLNNQAIIQPALEQATKNPGQSLEQKITEGGQTYQVNIVAIPAVKGNPQSVIIYGEKQPDSPSYSGQNLQIKLGLSIAIATFILGVCGILLRSITRSIEQLNQVTGDLAQGDYHSSIKAENRDEIGQSITQLNKIRLKLDKTHNHLSSYREICQLFRELETNFDSRKVEKILDLTSRVVKANQVLFYQIDKYGKQQILSSSRSKPLNLIGFDSSQLIKDFSLFKAQTLMELNKSNLFPSLSQLLAKLGVNSGGLLPLKTKKFLFGCLIVEFQGQDHLSNSTTVSFLTFIAHQFQLILERHFAKVSQDLEANLQEELTRIRGTLQPLREVQPMLDKVVTECRKAMKVDRVIVYQFDEKWYGKIVAESVNPLFSRSLGVYVGDPCFADKYVKFYREGRVRALNNIDIAGLTDCYLQQLRPFQIKANLVVPIIVNNNLFGLLIAHYCQSPYAWNDCELDFLKMMGIHLGLALDHIQILNQISQQEIEFKTKVDELKEDAIIMRSQLERALKGDLSVRATGLTGEIAPIATLYNQIADNLSQTLTNIDSVATDLTHSIAVYHHLTQLLTQDTTQMDERIEHLKTYLTHLQSIITEITKVTTSSKENITLYDQGLDNCAKGMELLVTQMGAIADTVATTTKKIEHLGESSQEISKVVGLISRFAAQTHLLALKASIEAARAGEEGRGFAVIADEVRTLAASSAEATAEIENLVASIQQETKEVALAMATGTEQVDKASQYLEGTKESLGQLKTVSHQINEMTVTVSDYCSDANEQGISVQSVSEQLEELLEITQDKNREISRTIEEIQVMTEAINETVKQYVQPLKH</sequence>
<accession>B7K8J3</accession>
<dbReference type="InterPro" id="IPR004089">
    <property type="entry name" value="MCPsignal_dom"/>
</dbReference>
<dbReference type="HOGENOM" id="CLU_313470_0_0_3"/>
<dbReference type="RefSeq" id="WP_015954792.1">
    <property type="nucleotide sequence ID" value="NC_011729.1"/>
</dbReference>
<dbReference type="Gene3D" id="1.10.287.950">
    <property type="entry name" value="Methyl-accepting chemotaxis protein"/>
    <property type="match status" value="1"/>
</dbReference>
<dbReference type="SMART" id="SM00283">
    <property type="entry name" value="MA"/>
    <property type="match status" value="1"/>
</dbReference>
<dbReference type="InterPro" id="IPR029016">
    <property type="entry name" value="GAF-like_dom_sf"/>
</dbReference>
<keyword evidence="4" id="KW-0812">Transmembrane</keyword>
<dbReference type="PROSITE" id="PS50111">
    <property type="entry name" value="CHEMOTAXIS_TRANSDUC_2"/>
    <property type="match status" value="1"/>
</dbReference>
<feature type="domain" description="Phytochrome chromophore attachment site" evidence="5">
    <location>
        <begin position="440"/>
        <end position="576"/>
    </location>
</feature>
<dbReference type="InterPro" id="IPR016132">
    <property type="entry name" value="Phyto_chromo_attachment"/>
</dbReference>
<dbReference type="PANTHER" id="PTHR32089:SF114">
    <property type="entry name" value="METHYL-ACCEPTING CHEMOTAXIS PROTEIN MCPB"/>
    <property type="match status" value="1"/>
</dbReference>
<dbReference type="CDD" id="cd06225">
    <property type="entry name" value="HAMP"/>
    <property type="match status" value="1"/>
</dbReference>
<dbReference type="KEGG" id="cyc:PCC7424_2781"/>
<dbReference type="SUPFAM" id="SSF58104">
    <property type="entry name" value="Methyl-accepting chemotaxis protein (MCP) signaling domain"/>
    <property type="match status" value="1"/>
</dbReference>
<dbReference type="eggNOG" id="COG0840">
    <property type="taxonomic scope" value="Bacteria"/>
</dbReference>
<dbReference type="InterPro" id="IPR003018">
    <property type="entry name" value="GAF"/>
</dbReference>
<keyword evidence="9" id="KW-1185">Reference proteome</keyword>
<organism evidence="8 9">
    <name type="scientific">Gloeothece citriformis (strain PCC 7424)</name>
    <name type="common">Cyanothece sp. (strain PCC 7424)</name>
    <dbReference type="NCBI Taxonomy" id="65393"/>
    <lineage>
        <taxon>Bacteria</taxon>
        <taxon>Bacillati</taxon>
        <taxon>Cyanobacteriota</taxon>
        <taxon>Cyanophyceae</taxon>
        <taxon>Oscillatoriophycideae</taxon>
        <taxon>Chroococcales</taxon>
        <taxon>Aphanothecaceae</taxon>
        <taxon>Gloeothece</taxon>
        <taxon>Gloeothece citriformis</taxon>
    </lineage>
</organism>
<evidence type="ECO:0000259" key="7">
    <source>
        <dbReference type="PROSITE" id="PS50885"/>
    </source>
</evidence>
<dbReference type="Pfam" id="PF00015">
    <property type="entry name" value="MCPsignal"/>
    <property type="match status" value="1"/>
</dbReference>
<dbReference type="eggNOG" id="COG2203">
    <property type="taxonomic scope" value="Bacteria"/>
</dbReference>
<dbReference type="InterPro" id="IPR003660">
    <property type="entry name" value="HAMP_dom"/>
</dbReference>
<dbReference type="SMART" id="SM00304">
    <property type="entry name" value="HAMP"/>
    <property type="match status" value="2"/>
</dbReference>
<dbReference type="eggNOG" id="COG5000">
    <property type="taxonomic scope" value="Bacteria"/>
</dbReference>
<dbReference type="SUPFAM" id="SSF158472">
    <property type="entry name" value="HAMP domain-like"/>
    <property type="match status" value="1"/>
</dbReference>
<dbReference type="Proteomes" id="UP000002384">
    <property type="component" value="Chromosome"/>
</dbReference>
<evidence type="ECO:0000256" key="2">
    <source>
        <dbReference type="ARBA" id="ARBA00029447"/>
    </source>
</evidence>
<evidence type="ECO:0000256" key="4">
    <source>
        <dbReference type="SAM" id="Phobius"/>
    </source>
</evidence>
<keyword evidence="1 3" id="KW-0807">Transducer</keyword>
<keyword evidence="4" id="KW-1133">Transmembrane helix</keyword>
<dbReference type="STRING" id="65393.PCC7424_2781"/>
<feature type="transmembrane region" description="Helical" evidence="4">
    <location>
        <begin position="57"/>
        <end position="77"/>
    </location>
</feature>
<dbReference type="Gene3D" id="3.30.450.40">
    <property type="match status" value="1"/>
</dbReference>
<evidence type="ECO:0000256" key="3">
    <source>
        <dbReference type="PROSITE-ProRule" id="PRU00284"/>
    </source>
</evidence>
<evidence type="ECO:0000313" key="8">
    <source>
        <dbReference type="EMBL" id="ACK71191.1"/>
    </source>
</evidence>
<dbReference type="Pfam" id="PF00672">
    <property type="entry name" value="HAMP"/>
    <property type="match status" value="1"/>
</dbReference>
<evidence type="ECO:0000259" key="5">
    <source>
        <dbReference type="PROSITE" id="PS50046"/>
    </source>
</evidence>
<dbReference type="Gene3D" id="6.10.340.10">
    <property type="match status" value="1"/>
</dbReference>
<feature type="domain" description="Methyl-accepting transducer" evidence="6">
    <location>
        <begin position="658"/>
        <end position="897"/>
    </location>
</feature>
<keyword evidence="4" id="KW-0472">Membrane</keyword>
<evidence type="ECO:0000259" key="6">
    <source>
        <dbReference type="PROSITE" id="PS50111"/>
    </source>
</evidence>
<evidence type="ECO:0000313" key="9">
    <source>
        <dbReference type="Proteomes" id="UP000002384"/>
    </source>
</evidence>
<dbReference type="AlphaFoldDB" id="B7K8J3"/>
<dbReference type="Pfam" id="PF01590">
    <property type="entry name" value="GAF"/>
    <property type="match status" value="1"/>
</dbReference>
<dbReference type="EMBL" id="CP001291">
    <property type="protein sequence ID" value="ACK71191.1"/>
    <property type="molecule type" value="Genomic_DNA"/>
</dbReference>
<dbReference type="GO" id="GO:0016020">
    <property type="term" value="C:membrane"/>
    <property type="evidence" value="ECO:0007669"/>
    <property type="project" value="InterPro"/>
</dbReference>
<name>B7K8J3_GLOC7</name>
<gene>
    <name evidence="8" type="ordered locus">PCC7424_2781</name>
</gene>
<dbReference type="SMART" id="SM00065">
    <property type="entry name" value="GAF"/>
    <property type="match status" value="1"/>
</dbReference>
<reference evidence="9" key="1">
    <citation type="journal article" date="2011" name="MBio">
        <title>Novel metabolic attributes of the genus Cyanothece, comprising a group of unicellular nitrogen-fixing Cyanobacteria.</title>
        <authorList>
            <person name="Bandyopadhyay A."/>
            <person name="Elvitigala T."/>
            <person name="Welsh E."/>
            <person name="Stockel J."/>
            <person name="Liberton M."/>
            <person name="Min H."/>
            <person name="Sherman L.A."/>
            <person name="Pakrasi H.B."/>
        </authorList>
    </citation>
    <scope>NUCLEOTIDE SEQUENCE [LARGE SCALE GENOMIC DNA]</scope>
    <source>
        <strain evidence="9">PCC 7424</strain>
    </source>
</reference>
<feature type="domain" description="HAMP" evidence="7">
    <location>
        <begin position="204"/>
        <end position="256"/>
    </location>
</feature>